<comment type="subcellular location">
    <subcellularLocation>
        <location evidence="1 10">Cell outer membrane</location>
        <topology evidence="1 10">Multi-pass membrane protein</topology>
    </subcellularLocation>
</comment>
<keyword evidence="2 10" id="KW-0813">Transport</keyword>
<dbReference type="SUPFAM" id="SSF56935">
    <property type="entry name" value="Porins"/>
    <property type="match status" value="1"/>
</dbReference>
<evidence type="ECO:0000313" key="16">
    <source>
        <dbReference type="Proteomes" id="UP000199448"/>
    </source>
</evidence>
<dbReference type="PANTHER" id="PTHR30069:SF29">
    <property type="entry name" value="HEMOGLOBIN AND HEMOGLOBIN-HAPTOGLOBIN-BINDING PROTEIN 1-RELATED"/>
    <property type="match status" value="1"/>
</dbReference>
<evidence type="ECO:0000259" key="14">
    <source>
        <dbReference type="Pfam" id="PF07715"/>
    </source>
</evidence>
<keyword evidence="9 10" id="KW-0998">Cell outer membrane</keyword>
<evidence type="ECO:0000256" key="9">
    <source>
        <dbReference type="ARBA" id="ARBA00023237"/>
    </source>
</evidence>
<protein>
    <submittedName>
        <fullName evidence="15">Hemoglobin/transferrin/lactoferrin receptor protein</fullName>
    </submittedName>
</protein>
<sequence>MRLKITFILLFLTTTIAWSQEITVLDSESGDPIFNVAIFNRDKTKSTLTNFDGKANISAFSEGEILFFRHVSHREFHATKKQLKLKKNLVLLEPQDLTLDEVVLSVAGFEQKKKDLVQKVVTLNQKDIITSSPQTAADLMEKSGQVYVQKSQLGGGSPMIRGFATNRLLITVDGVRMNTAIFRGGNVQNIISIDPLAIEKTEIIIGPGSVVYGSDAIGGVMNFYTLNPAYSLKKDGSLSGKAYGRYATANEEKTGHFDVAYGKEDWALLTSLSYSDFGDMKMGSHGPEEYLRPEYVVRRDGQDVVVENDDPKVQVPTGYDQVNFLQKVRYRPTQDWDLNLGVIYTTTSDYPRYDRLYRKRDGQLRAGEWYYGPQRWLQTNFQVNKLGDGSFYDEAKLTAAYQFFEEGRNDRDFGKETLFETDEHVDAWSANLDFKKELFGSKFHYGLEYVLNEVNSEGKETNVVNGSSVSGSSRYPDDSRWQSMAAYGSLFWKLSPDLSLNTGARYNHVLLNATFDEDVYDFPFSDADINTGALTGSAGLNWQQNKVIGWQLNLSTAFRAPNIDDVGKIFDSAPGMVVVPNPDLKPETAYNAELGTRLNFSKVVQLEVAGYYTYLDDAMVRRDYSLDGETVIDYHGEPSRVQAIQNAAHARVYGIEAGTKVKFSEKLKFTSQISLTEGEEEQDDGSTAPLRHAAPFFGRAHLVWENEKLRLDLFTVYNGEIAYEDLAPSEQDKGYLYAVDENGNPYSPEWYTLNFTTQYQLGDDWLATASIENITDQRYRTYSSGIAAAGRNLIVALQYSF</sequence>
<reference evidence="15 16" key="1">
    <citation type="submission" date="2016-10" db="EMBL/GenBank/DDBJ databases">
        <authorList>
            <person name="de Groot N.N."/>
        </authorList>
    </citation>
    <scope>NUCLEOTIDE SEQUENCE [LARGE SCALE GENOMIC DNA]</scope>
    <source>
        <strain evidence="15 16">DSM 23553</strain>
    </source>
</reference>
<name>A0A1H5J4F1_9FLAO</name>
<dbReference type="InterPro" id="IPR037066">
    <property type="entry name" value="Plug_dom_sf"/>
</dbReference>
<dbReference type="Pfam" id="PF00593">
    <property type="entry name" value="TonB_dep_Rec_b-barrel"/>
    <property type="match status" value="1"/>
</dbReference>
<feature type="domain" description="TonB-dependent receptor plug" evidence="14">
    <location>
        <begin position="113"/>
        <end position="220"/>
    </location>
</feature>
<evidence type="ECO:0000256" key="3">
    <source>
        <dbReference type="ARBA" id="ARBA00022452"/>
    </source>
</evidence>
<keyword evidence="6 11" id="KW-0798">TonB box</keyword>
<dbReference type="CDD" id="cd01347">
    <property type="entry name" value="ligand_gated_channel"/>
    <property type="match status" value="1"/>
</dbReference>
<dbReference type="InterPro" id="IPR036942">
    <property type="entry name" value="Beta-barrel_TonB_sf"/>
</dbReference>
<gene>
    <name evidence="15" type="ORF">SAMN04488034_101625</name>
</gene>
<evidence type="ECO:0000256" key="8">
    <source>
        <dbReference type="ARBA" id="ARBA00023170"/>
    </source>
</evidence>
<evidence type="ECO:0000256" key="12">
    <source>
        <dbReference type="SAM" id="SignalP"/>
    </source>
</evidence>
<dbReference type="GO" id="GO:0009279">
    <property type="term" value="C:cell outer membrane"/>
    <property type="evidence" value="ECO:0007669"/>
    <property type="project" value="UniProtKB-SubCell"/>
</dbReference>
<dbReference type="AlphaFoldDB" id="A0A1H5J4F1"/>
<dbReference type="STRING" id="390640.SAMN04488034_101625"/>
<dbReference type="Proteomes" id="UP000199448">
    <property type="component" value="Unassembled WGS sequence"/>
</dbReference>
<dbReference type="InterPro" id="IPR012910">
    <property type="entry name" value="Plug_dom"/>
</dbReference>
<dbReference type="PROSITE" id="PS52016">
    <property type="entry name" value="TONB_DEPENDENT_REC_3"/>
    <property type="match status" value="1"/>
</dbReference>
<feature type="domain" description="TonB-dependent receptor-like beta-barrel" evidence="13">
    <location>
        <begin position="330"/>
        <end position="774"/>
    </location>
</feature>
<keyword evidence="5 12" id="KW-0732">Signal</keyword>
<evidence type="ECO:0000256" key="7">
    <source>
        <dbReference type="ARBA" id="ARBA00023136"/>
    </source>
</evidence>
<evidence type="ECO:0000256" key="2">
    <source>
        <dbReference type="ARBA" id="ARBA00022448"/>
    </source>
</evidence>
<evidence type="ECO:0000256" key="11">
    <source>
        <dbReference type="RuleBase" id="RU003357"/>
    </source>
</evidence>
<dbReference type="InterPro" id="IPR010917">
    <property type="entry name" value="TonB_rcpt_CS"/>
</dbReference>
<evidence type="ECO:0000259" key="13">
    <source>
        <dbReference type="Pfam" id="PF00593"/>
    </source>
</evidence>
<feature type="chain" id="PRO_5011702734" evidence="12">
    <location>
        <begin position="20"/>
        <end position="801"/>
    </location>
</feature>
<dbReference type="Gene3D" id="2.170.130.10">
    <property type="entry name" value="TonB-dependent receptor, plug domain"/>
    <property type="match status" value="1"/>
</dbReference>
<dbReference type="GO" id="GO:0044718">
    <property type="term" value="P:siderophore transmembrane transport"/>
    <property type="evidence" value="ECO:0007669"/>
    <property type="project" value="TreeGrafter"/>
</dbReference>
<evidence type="ECO:0000256" key="6">
    <source>
        <dbReference type="ARBA" id="ARBA00023077"/>
    </source>
</evidence>
<evidence type="ECO:0000256" key="10">
    <source>
        <dbReference type="PROSITE-ProRule" id="PRU01360"/>
    </source>
</evidence>
<evidence type="ECO:0000256" key="4">
    <source>
        <dbReference type="ARBA" id="ARBA00022692"/>
    </source>
</evidence>
<feature type="signal peptide" evidence="12">
    <location>
        <begin position="1"/>
        <end position="19"/>
    </location>
</feature>
<dbReference type="InterPro" id="IPR039426">
    <property type="entry name" value="TonB-dep_rcpt-like"/>
</dbReference>
<keyword evidence="16" id="KW-1185">Reference proteome</keyword>
<dbReference type="Gene3D" id="2.40.170.20">
    <property type="entry name" value="TonB-dependent receptor, beta-barrel domain"/>
    <property type="match status" value="1"/>
</dbReference>
<dbReference type="EMBL" id="FNUG01000001">
    <property type="protein sequence ID" value="SEE47423.1"/>
    <property type="molecule type" value="Genomic_DNA"/>
</dbReference>
<keyword evidence="8 15" id="KW-0675">Receptor</keyword>
<dbReference type="InterPro" id="IPR000531">
    <property type="entry name" value="Beta-barrel_TonB"/>
</dbReference>
<keyword evidence="4 10" id="KW-0812">Transmembrane</keyword>
<dbReference type="PANTHER" id="PTHR30069">
    <property type="entry name" value="TONB-DEPENDENT OUTER MEMBRANE RECEPTOR"/>
    <property type="match status" value="1"/>
</dbReference>
<accession>A0A1H5J4F1</accession>
<evidence type="ECO:0000256" key="1">
    <source>
        <dbReference type="ARBA" id="ARBA00004571"/>
    </source>
</evidence>
<proteinExistence type="inferred from homology"/>
<comment type="similarity">
    <text evidence="10 11">Belongs to the TonB-dependent receptor family.</text>
</comment>
<dbReference type="Pfam" id="PF07715">
    <property type="entry name" value="Plug"/>
    <property type="match status" value="1"/>
</dbReference>
<keyword evidence="7 10" id="KW-0472">Membrane</keyword>
<dbReference type="RefSeq" id="WP_093111597.1">
    <property type="nucleotide sequence ID" value="NZ_FNGG01000001.1"/>
</dbReference>
<evidence type="ECO:0000256" key="5">
    <source>
        <dbReference type="ARBA" id="ARBA00022729"/>
    </source>
</evidence>
<dbReference type="GO" id="GO:0015344">
    <property type="term" value="F:siderophore uptake transmembrane transporter activity"/>
    <property type="evidence" value="ECO:0007669"/>
    <property type="project" value="TreeGrafter"/>
</dbReference>
<evidence type="ECO:0000313" key="15">
    <source>
        <dbReference type="EMBL" id="SEE47423.1"/>
    </source>
</evidence>
<dbReference type="OrthoDB" id="9764669at2"/>
<dbReference type="PROSITE" id="PS01156">
    <property type="entry name" value="TONB_DEPENDENT_REC_2"/>
    <property type="match status" value="1"/>
</dbReference>
<organism evidence="15 16">
    <name type="scientific">Salinimicrobium catena</name>
    <dbReference type="NCBI Taxonomy" id="390640"/>
    <lineage>
        <taxon>Bacteria</taxon>
        <taxon>Pseudomonadati</taxon>
        <taxon>Bacteroidota</taxon>
        <taxon>Flavobacteriia</taxon>
        <taxon>Flavobacteriales</taxon>
        <taxon>Flavobacteriaceae</taxon>
        <taxon>Salinimicrobium</taxon>
    </lineage>
</organism>
<keyword evidence="3 10" id="KW-1134">Transmembrane beta strand</keyword>